<reference evidence="1 2" key="1">
    <citation type="submission" date="2020-08" db="EMBL/GenBank/DDBJ databases">
        <title>Functional genomics of gut bacteria from endangered species of beetles.</title>
        <authorList>
            <person name="Carlos-Shanley C."/>
        </authorList>
    </citation>
    <scope>NUCLEOTIDE SEQUENCE [LARGE SCALE GENOMIC DNA]</scope>
    <source>
        <strain evidence="1 2">S00124</strain>
    </source>
</reference>
<proteinExistence type="predicted"/>
<sequence length="178" mass="19117">MPLSMGINRRASYVGDDDVPHIAGQDILDVAYQTAHGYLGGVSALAVRMGVVPGTLLNKVNPNNNSHHLTLREAVEMMELSDNPALLQAIAARLGYTVIPAVPDQSEGDPVQAMAEFGIAQGDFMNYVGQALGNGPHCTANQVRAVDEMASRFIAVVGHTVAMVRRRMRKAPKHFADQ</sequence>
<evidence type="ECO:0000313" key="1">
    <source>
        <dbReference type="EMBL" id="MBB6578456.1"/>
    </source>
</evidence>
<dbReference type="Proteomes" id="UP000562492">
    <property type="component" value="Unassembled WGS sequence"/>
</dbReference>
<gene>
    <name evidence="1" type="ORF">HNP33_002538</name>
</gene>
<comment type="caution">
    <text evidence="1">The sequence shown here is derived from an EMBL/GenBank/DDBJ whole genome shotgun (WGS) entry which is preliminary data.</text>
</comment>
<evidence type="ECO:0000313" key="2">
    <source>
        <dbReference type="Proteomes" id="UP000562492"/>
    </source>
</evidence>
<dbReference type="InterPro" id="IPR009679">
    <property type="entry name" value="Phage_186_CII-like"/>
</dbReference>
<organism evidence="1 2">
    <name type="scientific">Comamonas odontotermitis</name>
    <dbReference type="NCBI Taxonomy" id="379895"/>
    <lineage>
        <taxon>Bacteria</taxon>
        <taxon>Pseudomonadati</taxon>
        <taxon>Pseudomonadota</taxon>
        <taxon>Betaproteobacteria</taxon>
        <taxon>Burkholderiales</taxon>
        <taxon>Comamonadaceae</taxon>
        <taxon>Comamonas</taxon>
    </lineage>
</organism>
<accession>A0ABR6RH12</accession>
<name>A0ABR6RH12_9BURK</name>
<keyword evidence="2" id="KW-1185">Reference proteome</keyword>
<dbReference type="EMBL" id="JACHKZ010000015">
    <property type="protein sequence ID" value="MBB6578456.1"/>
    <property type="molecule type" value="Genomic_DNA"/>
</dbReference>
<protein>
    <submittedName>
        <fullName evidence="1">Uncharacterized protein</fullName>
    </submittedName>
</protein>
<dbReference type="Pfam" id="PF06892">
    <property type="entry name" value="Phage_CP76"/>
    <property type="match status" value="1"/>
</dbReference>
<dbReference type="RefSeq" id="WP_184708941.1">
    <property type="nucleotide sequence ID" value="NZ_JACHKZ010000015.1"/>
</dbReference>